<evidence type="ECO:0008006" key="4">
    <source>
        <dbReference type="Google" id="ProtNLM"/>
    </source>
</evidence>
<keyword evidence="3" id="KW-1185">Reference proteome</keyword>
<dbReference type="RefSeq" id="WP_204818103.1">
    <property type="nucleotide sequence ID" value="NZ_JANHOF010000004.1"/>
</dbReference>
<evidence type="ECO:0000256" key="1">
    <source>
        <dbReference type="SAM" id="SignalP"/>
    </source>
</evidence>
<feature type="chain" id="PRO_5047223885" description="SbsC C-terminal domain-containing protein" evidence="1">
    <location>
        <begin position="31"/>
        <end position="318"/>
    </location>
</feature>
<reference evidence="2 3" key="1">
    <citation type="submission" date="2024-09" db="EMBL/GenBank/DDBJ databases">
        <authorList>
            <person name="Sun Q."/>
            <person name="Mori K."/>
        </authorList>
    </citation>
    <scope>NUCLEOTIDE SEQUENCE [LARGE SCALE GENOMIC DNA]</scope>
    <source>
        <strain evidence="2 3">CCM 4839</strain>
    </source>
</reference>
<dbReference type="Proteomes" id="UP001589818">
    <property type="component" value="Unassembled WGS sequence"/>
</dbReference>
<evidence type="ECO:0000313" key="3">
    <source>
        <dbReference type="Proteomes" id="UP001589818"/>
    </source>
</evidence>
<accession>A0ABV6J5U6</accession>
<proteinExistence type="predicted"/>
<evidence type="ECO:0000313" key="2">
    <source>
        <dbReference type="EMBL" id="MFC0391249.1"/>
    </source>
</evidence>
<feature type="signal peptide" evidence="1">
    <location>
        <begin position="1"/>
        <end position="30"/>
    </location>
</feature>
<sequence length="318" mass="35067">MKTIPMSSKSLALAALAALTLTLQAGSATAASASAAANQPTASVGQTAAVDSTAATKVVNQYEALLKSGKLPKAISYLNDHIDEVSTYQATIMVLHLENAVKKALPSMVDRIGKTSVQAKINKVYKYGDNFADVIKRTNDKALKALLQEAADSGFKLETAEGFYFPVVRYATLQKYNAYVTADIKAYMDIMTVESEKANMKDAALMIGYQELVNRALSQERFVKQFPSSNRTAQVKQLFNSYKILTFYGVNNTPLFDYDTKVIQPNAKKGYSLILQWNKPESSAYLTTLDKFMKLLADQNYKLTAEVEKFRKANVPIQ</sequence>
<protein>
    <recommendedName>
        <fullName evidence="4">SbsC C-terminal domain-containing protein</fullName>
    </recommendedName>
</protein>
<organism evidence="2 3">
    <name type="scientific">Paenibacillus mendelii</name>
    <dbReference type="NCBI Taxonomy" id="206163"/>
    <lineage>
        <taxon>Bacteria</taxon>
        <taxon>Bacillati</taxon>
        <taxon>Bacillota</taxon>
        <taxon>Bacilli</taxon>
        <taxon>Bacillales</taxon>
        <taxon>Paenibacillaceae</taxon>
        <taxon>Paenibacillus</taxon>
    </lineage>
</organism>
<keyword evidence="1" id="KW-0732">Signal</keyword>
<gene>
    <name evidence="2" type="ORF">ACFFJ8_07645</name>
</gene>
<comment type="caution">
    <text evidence="2">The sequence shown here is derived from an EMBL/GenBank/DDBJ whole genome shotgun (WGS) entry which is preliminary data.</text>
</comment>
<dbReference type="EMBL" id="JBHLVF010000010">
    <property type="protein sequence ID" value="MFC0391249.1"/>
    <property type="molecule type" value="Genomic_DNA"/>
</dbReference>
<name>A0ABV6J5U6_9BACL</name>